<organism evidence="1 2">
    <name type="scientific">Dubosiella muris</name>
    <dbReference type="NCBI Taxonomy" id="3038133"/>
    <lineage>
        <taxon>Bacteria</taxon>
        <taxon>Bacillati</taxon>
        <taxon>Bacillota</taxon>
        <taxon>Erysipelotrichia</taxon>
        <taxon>Erysipelotrichales</taxon>
        <taxon>Erysipelotrichaceae</taxon>
        <taxon>Dubosiella</taxon>
    </lineage>
</organism>
<evidence type="ECO:0000313" key="2">
    <source>
        <dbReference type="Proteomes" id="UP000308836"/>
    </source>
</evidence>
<accession>A0AC61R9F2</accession>
<dbReference type="EMBL" id="SRYG01000004">
    <property type="protein sequence ID" value="TGY66763.1"/>
    <property type="molecule type" value="Genomic_DNA"/>
</dbReference>
<protein>
    <submittedName>
        <fullName evidence="1">NfeD family protein</fullName>
    </submittedName>
</protein>
<gene>
    <name evidence="1" type="ORF">E5336_02970</name>
</gene>
<evidence type="ECO:0000313" key="1">
    <source>
        <dbReference type="EMBL" id="TGY66763.1"/>
    </source>
</evidence>
<proteinExistence type="predicted"/>
<dbReference type="Proteomes" id="UP000308836">
    <property type="component" value="Unassembled WGS sequence"/>
</dbReference>
<reference evidence="1" key="1">
    <citation type="submission" date="2019-04" db="EMBL/GenBank/DDBJ databases">
        <title>Microbes associate with the intestines of laboratory mice.</title>
        <authorList>
            <person name="Navarre W."/>
            <person name="Wong E."/>
            <person name="Huang K."/>
            <person name="Tropini C."/>
            <person name="Ng K."/>
            <person name="Yu B."/>
        </authorList>
    </citation>
    <scope>NUCLEOTIDE SEQUENCE</scope>
    <source>
        <strain evidence="1">NM09_H32</strain>
    </source>
</reference>
<keyword evidence="2" id="KW-1185">Reference proteome</keyword>
<name>A0AC61R9F2_9FIRM</name>
<comment type="caution">
    <text evidence="1">The sequence shown here is derived from an EMBL/GenBank/DDBJ whole genome shotgun (WGS) entry which is preliminary data.</text>
</comment>
<sequence>MVLIWIAAALAAVLIELLTPTALVSVWFALGAVVAALLAILRLSVAVQVVAFVLVSLLAMLIVRPIASRYLRGNVVPTNADRMIHQIGTVTREIREDQWGEVYVLSSYWSAVSFQHETIEKGTKVKVLNIEGAKLIVEALGKGNE</sequence>